<proteinExistence type="inferred from homology"/>
<dbReference type="PROSITE" id="PS51685">
    <property type="entry name" value="SAM_MT_ERG6_SMT"/>
    <property type="match status" value="1"/>
</dbReference>
<dbReference type="EMBL" id="JBDODL010003641">
    <property type="protein sequence ID" value="MES1922769.1"/>
    <property type="molecule type" value="Genomic_DNA"/>
</dbReference>
<dbReference type="InterPro" id="IPR050447">
    <property type="entry name" value="Erg6_SMT_methyltransf"/>
</dbReference>
<reference evidence="5 6" key="1">
    <citation type="journal article" date="2024" name="BMC Biol.">
        <title>Comparative genomics of Ascetosporea gives new insight into the evolutionary basis for animal parasitism in Rhizaria.</title>
        <authorList>
            <person name="Hiltunen Thoren M."/>
            <person name="Onut-Brannstrom I."/>
            <person name="Alfjorden A."/>
            <person name="Peckova H."/>
            <person name="Swords F."/>
            <person name="Hooper C."/>
            <person name="Holzer A.S."/>
            <person name="Bass D."/>
            <person name="Burki F."/>
        </authorList>
    </citation>
    <scope>NUCLEOTIDE SEQUENCE [LARGE SCALE GENOMIC DNA]</scope>
    <source>
        <strain evidence="5">20-A016</strain>
    </source>
</reference>
<keyword evidence="3" id="KW-0489">Methyltransferase</keyword>
<keyword evidence="6" id="KW-1185">Reference proteome</keyword>
<evidence type="ECO:0000256" key="2">
    <source>
        <dbReference type="ARBA" id="ARBA00038188"/>
    </source>
</evidence>
<evidence type="ECO:0000313" key="6">
    <source>
        <dbReference type="Proteomes" id="UP001439008"/>
    </source>
</evidence>
<dbReference type="InterPro" id="IPR030384">
    <property type="entry name" value="MeTrfase_SMT"/>
</dbReference>
<dbReference type="GO" id="GO:0003838">
    <property type="term" value="F:sterol 24-C-methyltransferase activity"/>
    <property type="evidence" value="ECO:0007669"/>
    <property type="project" value="UniProtKB-EC"/>
</dbReference>
<organism evidence="5 6">
    <name type="scientific">Bonamia ostreae</name>
    <dbReference type="NCBI Taxonomy" id="126728"/>
    <lineage>
        <taxon>Eukaryota</taxon>
        <taxon>Sar</taxon>
        <taxon>Rhizaria</taxon>
        <taxon>Endomyxa</taxon>
        <taxon>Ascetosporea</taxon>
        <taxon>Haplosporida</taxon>
        <taxon>Bonamia</taxon>
    </lineage>
</organism>
<comment type="caution">
    <text evidence="5">The sequence shown here is derived from an EMBL/GenBank/DDBJ whole genome shotgun (WGS) entry which is preliminary data.</text>
</comment>
<gene>
    <name evidence="5" type="primary">SMT1</name>
    <name evidence="5" type="ORF">MHBO_004293</name>
</gene>
<name>A0ABV2ATF4_9EUKA</name>
<dbReference type="InterPro" id="IPR029063">
    <property type="entry name" value="SAM-dependent_MTases_sf"/>
</dbReference>
<dbReference type="PANTHER" id="PTHR44068:SF1">
    <property type="entry name" value="HYPOTHETICAL LOC100005854"/>
    <property type="match status" value="1"/>
</dbReference>
<keyword evidence="1 3" id="KW-0808">Transferase</keyword>
<dbReference type="Gene3D" id="3.40.50.150">
    <property type="entry name" value="Vaccinia Virus protein VP39"/>
    <property type="match status" value="1"/>
</dbReference>
<dbReference type="EC" id="2.1.1.41" evidence="5"/>
<protein>
    <submittedName>
        <fullName evidence="5">Class I-like SAM-binding methyltransferase superfamily</fullName>
        <ecNumber evidence="5">2.1.1.41</ecNumber>
    </submittedName>
</protein>
<sequence>MISEWLRHFFSCFKRNSDKDYFSVASSYLGFFKKADDNDDTNRDLRSEKRTSITNSYYDLVTDFYELGWGKSFHFAPRHNEETLRESITRHEFYLCYKLGIDKNEHVLDAGCGVMGPARLN</sequence>
<evidence type="ECO:0000256" key="3">
    <source>
        <dbReference type="PROSITE-ProRule" id="PRU01022"/>
    </source>
</evidence>
<keyword evidence="3" id="KW-0949">S-adenosyl-L-methionine</keyword>
<evidence type="ECO:0000256" key="1">
    <source>
        <dbReference type="ARBA" id="ARBA00022679"/>
    </source>
</evidence>
<dbReference type="SUPFAM" id="SSF53335">
    <property type="entry name" value="S-adenosyl-L-methionine-dependent methyltransferases"/>
    <property type="match status" value="1"/>
</dbReference>
<evidence type="ECO:0000259" key="4">
    <source>
        <dbReference type="PROSITE" id="PS51685"/>
    </source>
</evidence>
<dbReference type="Proteomes" id="UP001439008">
    <property type="component" value="Unassembled WGS sequence"/>
</dbReference>
<feature type="domain" description="SAM-dependent methyltransferase Erg6/SMT-type" evidence="4">
    <location>
        <begin position="57"/>
        <end position="121"/>
    </location>
</feature>
<dbReference type="PANTHER" id="PTHR44068">
    <property type="entry name" value="ZGC:194242"/>
    <property type="match status" value="1"/>
</dbReference>
<evidence type="ECO:0000313" key="5">
    <source>
        <dbReference type="EMBL" id="MES1922769.1"/>
    </source>
</evidence>
<accession>A0ABV2ATF4</accession>
<comment type="similarity">
    <text evidence="2 3">Belongs to the class I-like SAM-binding methyltransferase superfamily. Erg6/SMT family.</text>
</comment>